<dbReference type="GO" id="GO:0006096">
    <property type="term" value="P:glycolytic process"/>
    <property type="evidence" value="ECO:0007669"/>
    <property type="project" value="UniProtKB-UniRule"/>
</dbReference>
<dbReference type="NCBIfam" id="TIGR00749">
    <property type="entry name" value="glk"/>
    <property type="match status" value="1"/>
</dbReference>
<keyword evidence="1 3" id="KW-0808">Transferase</keyword>
<protein>
    <recommendedName>
        <fullName evidence="3">Glucokinase</fullName>
        <ecNumber evidence="3">2.7.1.2</ecNumber>
    </recommendedName>
    <alternativeName>
        <fullName evidence="3">Glucose kinase</fullName>
    </alternativeName>
</protein>
<dbReference type="AlphaFoldDB" id="A0A1H2PPC2"/>
<sequence>MSTVSLEPPCTSQPHPDGPRLLADVGGTNARFALEFASGDVREIRTYVGARYANLDDAIRAYFADTGATHVRHAAIAIANPVTGDTVSMTNHDWSFSIEGLRRALGFETFLVVNDFAALALAVPGLADHERHRVGGGVAQARQVIAVLGAGTGLGVAGVLPLPGSIGGTGEPQRWAPLSSEGGHMSFAPQDAREDGVLAFARRRWPHVSYERLASGPGLELIHAALCERDGVPDEGLDAAAIGQRAQAALRDGAPCREAETVEVFCGVLGSFAGSVALVLCAVGGVYIGGGVVPKLGALFDRSCFRERFESKGRFGDYLGRIPTFVITAEYPAFAGASALLRDHLAQRSA</sequence>
<accession>A0A1H2PPC2</accession>
<dbReference type="GO" id="GO:0005829">
    <property type="term" value="C:cytosol"/>
    <property type="evidence" value="ECO:0007669"/>
    <property type="project" value="TreeGrafter"/>
</dbReference>
<dbReference type="OrthoDB" id="257751at2"/>
<dbReference type="SUPFAM" id="SSF53067">
    <property type="entry name" value="Actin-like ATPase domain"/>
    <property type="match status" value="1"/>
</dbReference>
<dbReference type="Gene3D" id="3.40.367.20">
    <property type="match status" value="1"/>
</dbReference>
<dbReference type="Pfam" id="PF02685">
    <property type="entry name" value="Glucokinase"/>
    <property type="match status" value="1"/>
</dbReference>
<dbReference type="EMBL" id="FNLO01000003">
    <property type="protein sequence ID" value="SDV47738.1"/>
    <property type="molecule type" value="Genomic_DNA"/>
</dbReference>
<organism evidence="5 6">
    <name type="scientific">Chitinasiproducens palmae</name>
    <dbReference type="NCBI Taxonomy" id="1770053"/>
    <lineage>
        <taxon>Bacteria</taxon>
        <taxon>Pseudomonadati</taxon>
        <taxon>Pseudomonadota</taxon>
        <taxon>Betaproteobacteria</taxon>
        <taxon>Burkholderiales</taxon>
        <taxon>Burkholderiaceae</taxon>
        <taxon>Chitinasiproducens</taxon>
    </lineage>
</organism>
<comment type="similarity">
    <text evidence="3 4">Belongs to the bacterial glucokinase family.</text>
</comment>
<comment type="catalytic activity">
    <reaction evidence="3">
        <text>D-glucose + ATP = D-glucose 6-phosphate + ADP + H(+)</text>
        <dbReference type="Rhea" id="RHEA:17825"/>
        <dbReference type="ChEBI" id="CHEBI:4167"/>
        <dbReference type="ChEBI" id="CHEBI:15378"/>
        <dbReference type="ChEBI" id="CHEBI:30616"/>
        <dbReference type="ChEBI" id="CHEBI:61548"/>
        <dbReference type="ChEBI" id="CHEBI:456216"/>
        <dbReference type="EC" id="2.7.1.2"/>
    </reaction>
</comment>
<keyword evidence="6" id="KW-1185">Reference proteome</keyword>
<dbReference type="Gene3D" id="3.30.420.40">
    <property type="match status" value="1"/>
</dbReference>
<dbReference type="STRING" id="1770053.SAMN05216551_103260"/>
<keyword evidence="3" id="KW-0067">ATP-binding</keyword>
<dbReference type="InterPro" id="IPR003836">
    <property type="entry name" value="Glucokinase"/>
</dbReference>
<gene>
    <name evidence="3" type="primary">glk</name>
    <name evidence="5" type="ORF">SAMN05216551_103260</name>
</gene>
<dbReference type="PANTHER" id="PTHR47690:SF1">
    <property type="entry name" value="GLUCOKINASE"/>
    <property type="match status" value="1"/>
</dbReference>
<dbReference type="InterPro" id="IPR043129">
    <property type="entry name" value="ATPase_NBD"/>
</dbReference>
<keyword evidence="3" id="KW-0324">Glycolysis</keyword>
<dbReference type="EC" id="2.7.1.2" evidence="3"/>
<dbReference type="HAMAP" id="MF_00524">
    <property type="entry name" value="Glucokinase"/>
    <property type="match status" value="1"/>
</dbReference>
<dbReference type="CDD" id="cd24008">
    <property type="entry name" value="ASKHA_NBD_GLK"/>
    <property type="match status" value="1"/>
</dbReference>
<dbReference type="GO" id="GO:0004340">
    <property type="term" value="F:glucokinase activity"/>
    <property type="evidence" value="ECO:0007669"/>
    <property type="project" value="UniProtKB-UniRule"/>
</dbReference>
<feature type="binding site" evidence="3">
    <location>
        <begin position="23"/>
        <end position="28"/>
    </location>
    <ligand>
        <name>ATP</name>
        <dbReference type="ChEBI" id="CHEBI:30616"/>
    </ligand>
</feature>
<evidence type="ECO:0000256" key="1">
    <source>
        <dbReference type="ARBA" id="ARBA00022679"/>
    </source>
</evidence>
<proteinExistence type="inferred from homology"/>
<evidence type="ECO:0000313" key="5">
    <source>
        <dbReference type="EMBL" id="SDV47738.1"/>
    </source>
</evidence>
<evidence type="ECO:0000313" key="6">
    <source>
        <dbReference type="Proteomes" id="UP000243719"/>
    </source>
</evidence>
<dbReference type="GO" id="GO:0005524">
    <property type="term" value="F:ATP binding"/>
    <property type="evidence" value="ECO:0007669"/>
    <property type="project" value="UniProtKB-UniRule"/>
</dbReference>
<dbReference type="PANTHER" id="PTHR47690">
    <property type="entry name" value="GLUCOKINASE"/>
    <property type="match status" value="1"/>
</dbReference>
<dbReference type="Proteomes" id="UP000243719">
    <property type="component" value="Unassembled WGS sequence"/>
</dbReference>
<evidence type="ECO:0000256" key="2">
    <source>
        <dbReference type="ARBA" id="ARBA00022777"/>
    </source>
</evidence>
<keyword evidence="3" id="KW-0547">Nucleotide-binding</keyword>
<keyword evidence="2 3" id="KW-0418">Kinase</keyword>
<comment type="subcellular location">
    <subcellularLocation>
        <location evidence="3">Cytoplasm</location>
    </subcellularLocation>
</comment>
<dbReference type="RefSeq" id="WP_091906456.1">
    <property type="nucleotide sequence ID" value="NZ_FNLO01000003.1"/>
</dbReference>
<name>A0A1H2PPC2_9BURK</name>
<evidence type="ECO:0000256" key="4">
    <source>
        <dbReference type="RuleBase" id="RU004046"/>
    </source>
</evidence>
<reference evidence="6" key="1">
    <citation type="submission" date="2016-09" db="EMBL/GenBank/DDBJ databases">
        <authorList>
            <person name="Varghese N."/>
            <person name="Submissions S."/>
        </authorList>
    </citation>
    <scope>NUCLEOTIDE SEQUENCE [LARGE SCALE GENOMIC DNA]</scope>
    <source>
        <strain evidence="6">JS23</strain>
    </source>
</reference>
<dbReference type="InterPro" id="IPR050201">
    <property type="entry name" value="Bacterial_glucokinase"/>
</dbReference>
<evidence type="ECO:0000256" key="3">
    <source>
        <dbReference type="HAMAP-Rule" id="MF_00524"/>
    </source>
</evidence>
<keyword evidence="3" id="KW-0963">Cytoplasm</keyword>
<dbReference type="GO" id="GO:0005536">
    <property type="term" value="F:D-glucose binding"/>
    <property type="evidence" value="ECO:0007669"/>
    <property type="project" value="InterPro"/>
</dbReference>